<protein>
    <submittedName>
        <fullName evidence="3">Initiator Replication protein</fullName>
    </submittedName>
</protein>
<evidence type="ECO:0000259" key="2">
    <source>
        <dbReference type="Pfam" id="PF01051"/>
    </source>
</evidence>
<comment type="caution">
    <text evidence="3">The sequence shown here is derived from an EMBL/GenBank/DDBJ whole genome shotgun (WGS) entry which is preliminary data.</text>
</comment>
<gene>
    <name evidence="3" type="ORF">LAS9267_02045</name>
</gene>
<name>A0AAE8LXG8_LATSK</name>
<dbReference type="GO" id="GO:0003887">
    <property type="term" value="F:DNA-directed DNA polymerase activity"/>
    <property type="evidence" value="ECO:0007669"/>
    <property type="project" value="InterPro"/>
</dbReference>
<accession>A0AAE8LXG8</accession>
<organism evidence="3 4">
    <name type="scientific">Latilactobacillus sakei</name>
    <name type="common">Lactobacillus sakei</name>
    <dbReference type="NCBI Taxonomy" id="1599"/>
    <lineage>
        <taxon>Bacteria</taxon>
        <taxon>Bacillati</taxon>
        <taxon>Bacillota</taxon>
        <taxon>Bacilli</taxon>
        <taxon>Lactobacillales</taxon>
        <taxon>Lactobacillaceae</taxon>
        <taxon>Latilactobacillus</taxon>
    </lineage>
</organism>
<dbReference type="AlphaFoldDB" id="A0AAE8LXG8"/>
<proteinExistence type="inferred from homology"/>
<dbReference type="Proteomes" id="UP000239650">
    <property type="component" value="Unassembled WGS sequence"/>
</dbReference>
<dbReference type="InterPro" id="IPR000525">
    <property type="entry name" value="Initiator_Rep_WH1"/>
</dbReference>
<evidence type="ECO:0000256" key="1">
    <source>
        <dbReference type="ARBA" id="ARBA00038283"/>
    </source>
</evidence>
<comment type="similarity">
    <text evidence="1">Belongs to the initiator RepB protein family.</text>
</comment>
<sequence>MSNELVKYDPELNTIPLRKFTPIEMNLFFSIVSRMRDQGNKTVRFSFDQLKELSNYKPTANKRFIDDIENTYQKILSLRFGRRSKSGLNREFSHYVNLTKKRVSKIC</sequence>
<dbReference type="EMBL" id="OKRC01000015">
    <property type="protein sequence ID" value="SPE23715.1"/>
    <property type="molecule type" value="Genomic_DNA"/>
</dbReference>
<dbReference type="Pfam" id="PF01051">
    <property type="entry name" value="Rep3_N"/>
    <property type="match status" value="1"/>
</dbReference>
<dbReference type="GO" id="GO:0006270">
    <property type="term" value="P:DNA replication initiation"/>
    <property type="evidence" value="ECO:0007669"/>
    <property type="project" value="InterPro"/>
</dbReference>
<reference evidence="3 4" key="1">
    <citation type="submission" date="2018-02" db="EMBL/GenBank/DDBJ databases">
        <authorList>
            <person name="Rodrigo-Torres L."/>
            <person name="Arahal R. D."/>
            <person name="Lucena T."/>
        </authorList>
    </citation>
    <scope>NUCLEOTIDE SEQUENCE [LARGE SCALE GENOMIC DNA]</scope>
    <source>
        <strain evidence="3 4">CECT 9267</strain>
    </source>
</reference>
<feature type="domain" description="Initiator Rep protein WH1" evidence="2">
    <location>
        <begin position="6"/>
        <end position="82"/>
    </location>
</feature>
<evidence type="ECO:0000313" key="3">
    <source>
        <dbReference type="EMBL" id="SPE23715.1"/>
    </source>
</evidence>
<evidence type="ECO:0000313" key="4">
    <source>
        <dbReference type="Proteomes" id="UP000239650"/>
    </source>
</evidence>